<dbReference type="InterPro" id="IPR036483">
    <property type="entry name" value="PWI_dom_sf"/>
</dbReference>
<dbReference type="GO" id="GO:0003729">
    <property type="term" value="F:mRNA binding"/>
    <property type="evidence" value="ECO:0007669"/>
    <property type="project" value="TreeGrafter"/>
</dbReference>
<evidence type="ECO:0000256" key="1">
    <source>
        <dbReference type="ARBA" id="ARBA00022664"/>
    </source>
</evidence>
<dbReference type="AlphaFoldDB" id="A0A7J7K9R7"/>
<dbReference type="FunFam" id="1.20.1390.10:FF:000004">
    <property type="entry name" value="RNA-binding motif protein 25"/>
    <property type="match status" value="1"/>
</dbReference>
<evidence type="ECO:0000313" key="4">
    <source>
        <dbReference type="Proteomes" id="UP000593567"/>
    </source>
</evidence>
<sequence length="162" mass="18762">MSAEKLEMQKRKRLTVKDVFNNEDDKSEGRKGRPLVPLDYEAKKPAELTVEDKRAAIKQLIERIPTDKLELFAWPLDWDQVDKTLLDSRIKPWVNKKISEYIGEEEATLTEFICQKVMGRSSAQSILTDVAMVLDDEAQTFVMKMWRLLVYETEAKKAGLVK</sequence>
<evidence type="ECO:0000313" key="3">
    <source>
        <dbReference type="EMBL" id="KAF6034973.1"/>
    </source>
</evidence>
<accession>A0A7J7K9R7</accession>
<proteinExistence type="predicted"/>
<dbReference type="Proteomes" id="UP000593567">
    <property type="component" value="Unassembled WGS sequence"/>
</dbReference>
<evidence type="ECO:0000259" key="2">
    <source>
        <dbReference type="PROSITE" id="PS51025"/>
    </source>
</evidence>
<dbReference type="InterPro" id="IPR052768">
    <property type="entry name" value="RBM25"/>
</dbReference>
<feature type="domain" description="PWI" evidence="2">
    <location>
        <begin position="69"/>
        <end position="162"/>
    </location>
</feature>
<keyword evidence="1" id="KW-0507">mRNA processing</keyword>
<dbReference type="PANTHER" id="PTHR18806">
    <property type="entry name" value="RBM25 PROTEIN"/>
    <property type="match status" value="1"/>
</dbReference>
<dbReference type="Pfam" id="PF01480">
    <property type="entry name" value="PWI"/>
    <property type="match status" value="1"/>
</dbReference>
<keyword evidence="4" id="KW-1185">Reference proteome</keyword>
<protein>
    <submittedName>
        <fullName evidence="3">RBM25</fullName>
    </submittedName>
</protein>
<dbReference type="GO" id="GO:0006397">
    <property type="term" value="P:mRNA processing"/>
    <property type="evidence" value="ECO:0007669"/>
    <property type="project" value="UniProtKB-KW"/>
</dbReference>
<gene>
    <name evidence="3" type="ORF">EB796_006722</name>
</gene>
<dbReference type="SUPFAM" id="SSF101233">
    <property type="entry name" value="PWI domain"/>
    <property type="match status" value="1"/>
</dbReference>
<comment type="caution">
    <text evidence="3">The sequence shown here is derived from an EMBL/GenBank/DDBJ whole genome shotgun (WGS) entry which is preliminary data.</text>
</comment>
<dbReference type="EMBL" id="VXIV02000959">
    <property type="protein sequence ID" value="KAF6034973.1"/>
    <property type="molecule type" value="Genomic_DNA"/>
</dbReference>
<dbReference type="GO" id="GO:0005681">
    <property type="term" value="C:spliceosomal complex"/>
    <property type="evidence" value="ECO:0007669"/>
    <property type="project" value="TreeGrafter"/>
</dbReference>
<reference evidence="3" key="1">
    <citation type="submission" date="2020-06" db="EMBL/GenBank/DDBJ databases">
        <title>Draft genome of Bugula neritina, a colonial animal packing powerful symbionts and potential medicines.</title>
        <authorList>
            <person name="Rayko M."/>
        </authorList>
    </citation>
    <scope>NUCLEOTIDE SEQUENCE [LARGE SCALE GENOMIC DNA]</scope>
    <source>
        <strain evidence="3">Kwan_BN1</strain>
    </source>
</reference>
<dbReference type="PANTHER" id="PTHR18806:SF4">
    <property type="entry name" value="RNA-BINDING PROTEIN 25"/>
    <property type="match status" value="1"/>
</dbReference>
<dbReference type="GO" id="GO:0000381">
    <property type="term" value="P:regulation of alternative mRNA splicing, via spliceosome"/>
    <property type="evidence" value="ECO:0007669"/>
    <property type="project" value="TreeGrafter"/>
</dbReference>
<dbReference type="PROSITE" id="PS51025">
    <property type="entry name" value="PWI"/>
    <property type="match status" value="1"/>
</dbReference>
<name>A0A7J7K9R7_BUGNE</name>
<organism evidence="3 4">
    <name type="scientific">Bugula neritina</name>
    <name type="common">Brown bryozoan</name>
    <name type="synonym">Sertularia neritina</name>
    <dbReference type="NCBI Taxonomy" id="10212"/>
    <lineage>
        <taxon>Eukaryota</taxon>
        <taxon>Metazoa</taxon>
        <taxon>Spiralia</taxon>
        <taxon>Lophotrochozoa</taxon>
        <taxon>Bryozoa</taxon>
        <taxon>Gymnolaemata</taxon>
        <taxon>Cheilostomatida</taxon>
        <taxon>Flustrina</taxon>
        <taxon>Buguloidea</taxon>
        <taxon>Bugulidae</taxon>
        <taxon>Bugula</taxon>
    </lineage>
</organism>
<dbReference type="Gene3D" id="1.20.1390.10">
    <property type="entry name" value="PWI domain"/>
    <property type="match status" value="1"/>
</dbReference>
<dbReference type="OrthoDB" id="6275295at2759"/>
<dbReference type="SMART" id="SM00311">
    <property type="entry name" value="PWI"/>
    <property type="match status" value="1"/>
</dbReference>
<dbReference type="InterPro" id="IPR002483">
    <property type="entry name" value="PWI_dom"/>
</dbReference>